<gene>
    <name evidence="2" type="ORF">CLOSYM_01574</name>
</gene>
<evidence type="ECO:0000259" key="1">
    <source>
        <dbReference type="Pfam" id="PF03572"/>
    </source>
</evidence>
<evidence type="ECO:0000313" key="3">
    <source>
        <dbReference type="Proteomes" id="UP000016491"/>
    </source>
</evidence>
<comment type="caution">
    <text evidence="2">The sequence shown here is derived from an EMBL/GenBank/DDBJ whole genome shotgun (WGS) entry which is preliminary data.</text>
</comment>
<name>A0ABC9TZY9_CLOSY</name>
<dbReference type="InterPro" id="IPR029045">
    <property type="entry name" value="ClpP/crotonase-like_dom_sf"/>
</dbReference>
<reference evidence="2 3" key="1">
    <citation type="submission" date="2013-07" db="EMBL/GenBank/DDBJ databases">
        <authorList>
            <person name="Weinstock G."/>
            <person name="Sodergren E."/>
            <person name="Wylie T."/>
            <person name="Fulton L."/>
            <person name="Fulton R."/>
            <person name="Fronick C."/>
            <person name="O'Laughlin M."/>
            <person name="Godfrey J."/>
            <person name="Miner T."/>
            <person name="Herter B."/>
            <person name="Appelbaum E."/>
            <person name="Cordes M."/>
            <person name="Lek S."/>
            <person name="Wollam A."/>
            <person name="Pepin K.H."/>
            <person name="Palsikar V.B."/>
            <person name="Mitreva M."/>
            <person name="Wilson R.K."/>
        </authorList>
    </citation>
    <scope>NUCLEOTIDE SEQUENCE [LARGE SCALE GENOMIC DNA]</scope>
    <source>
        <strain evidence="2 3">ATCC 14940</strain>
    </source>
</reference>
<proteinExistence type="predicted"/>
<evidence type="ECO:0000313" key="2">
    <source>
        <dbReference type="EMBL" id="ERI78359.1"/>
    </source>
</evidence>
<protein>
    <submittedName>
        <fullName evidence="2">Peptidase, S41 family</fullName>
    </submittedName>
</protein>
<feature type="domain" description="Tail specific protease" evidence="1">
    <location>
        <begin position="242"/>
        <end position="453"/>
    </location>
</feature>
<dbReference type="SUPFAM" id="SSF52096">
    <property type="entry name" value="ClpP/crotonase"/>
    <property type="match status" value="1"/>
</dbReference>
<dbReference type="InterPro" id="IPR005151">
    <property type="entry name" value="Tail-specific_protease"/>
</dbReference>
<dbReference type="Pfam" id="PF03572">
    <property type="entry name" value="Peptidase_S41"/>
    <property type="match status" value="1"/>
</dbReference>
<dbReference type="Proteomes" id="UP000016491">
    <property type="component" value="Unassembled WGS sequence"/>
</dbReference>
<sequence length="469" mass="52831">MKRVLTNTMREEEYRSWSISHGQEDIMKQKARHFTAACLIISIAVSAAACGQSGTAKSEQVTEAGVFTAETLYPEMILTKEEMLSDYDAMWKAVKENYPFFGVLSRNNPEHPDYYDEVIGDYRRQIINMQQEGDAAMWEFITIVSGSLYDVCGLTGHAGILNPHYFRELDVNKKYIREYPELQPWVDVSNRPEVISFYDYYDYLLTFLTGAGEEMEGEDEDKEHNGVPALGLHMERLGDKGDTAYVRADSFDDSRMEEEVPEIRGFLEAAEDCGNLIIDIRGNGGGNTVYWEEAFVRPNLTEPLTYRLVRLMRDTALAGQFFGSFYQGSNLSAEEVKNDPRYSEFPEEDKRGLALAREIVTTIEPEDSGSVFRGRIWLLTGPSVYSSSEAFAVFCRETGFATLVGQRTGRSNSGGAILYELPASHLLIQFDVEYCLNGDGSCNMEMGTAPDIESDEPLQTVLDIIADKR</sequence>
<organism evidence="2 3">
    <name type="scientific">[Clostridium] symbiosum ATCC 14940</name>
    <dbReference type="NCBI Taxonomy" id="411472"/>
    <lineage>
        <taxon>Bacteria</taxon>
        <taxon>Bacillati</taxon>
        <taxon>Bacillota</taxon>
        <taxon>Clostridia</taxon>
        <taxon>Lachnospirales</taxon>
        <taxon>Lachnospiraceae</taxon>
        <taxon>Otoolea</taxon>
    </lineage>
</organism>
<dbReference type="Gene3D" id="3.90.226.10">
    <property type="entry name" value="2-enoyl-CoA Hydratase, Chain A, domain 1"/>
    <property type="match status" value="1"/>
</dbReference>
<accession>A0ABC9TZY9</accession>
<dbReference type="AlphaFoldDB" id="A0ABC9TZY9"/>
<dbReference type="EMBL" id="AWSU01000123">
    <property type="protein sequence ID" value="ERI78359.1"/>
    <property type="molecule type" value="Genomic_DNA"/>
</dbReference>